<feature type="binding site" evidence="6">
    <location>
        <position position="135"/>
    </location>
    <ligand>
        <name>Fe cation</name>
        <dbReference type="ChEBI" id="CHEBI:24875"/>
    </ligand>
</feature>
<dbReference type="PRINTS" id="PR01576">
    <property type="entry name" value="PDEFORMYLASE"/>
</dbReference>
<dbReference type="NCBIfam" id="NF001159">
    <property type="entry name" value="PRK00150.1-3"/>
    <property type="match status" value="1"/>
</dbReference>
<protein>
    <recommendedName>
        <fullName evidence="6">Peptide deformylase</fullName>
        <shortName evidence="6">PDF</shortName>
        <ecNumber evidence="6">3.5.1.88</ecNumber>
    </recommendedName>
    <alternativeName>
        <fullName evidence="6">Polypeptide deformylase</fullName>
    </alternativeName>
</protein>
<dbReference type="InterPro" id="IPR023635">
    <property type="entry name" value="Peptide_deformylase"/>
</dbReference>
<dbReference type="Gene3D" id="3.90.45.10">
    <property type="entry name" value="Peptide deformylase"/>
    <property type="match status" value="1"/>
</dbReference>
<evidence type="ECO:0000256" key="5">
    <source>
        <dbReference type="ARBA" id="ARBA00023004"/>
    </source>
</evidence>
<dbReference type="GO" id="GO:0042586">
    <property type="term" value="F:peptide deformylase activity"/>
    <property type="evidence" value="ECO:0007669"/>
    <property type="project" value="UniProtKB-UniRule"/>
</dbReference>
<dbReference type="EMBL" id="CP034412">
    <property type="protein sequence ID" value="QCY47465.1"/>
    <property type="molecule type" value="Genomic_DNA"/>
</dbReference>
<feature type="binding site" evidence="6">
    <location>
        <position position="131"/>
    </location>
    <ligand>
        <name>Fe cation</name>
        <dbReference type="ChEBI" id="CHEBI:24875"/>
    </ligand>
</feature>
<dbReference type="KEGG" id="gcr:GcLGCM259_1742"/>
<dbReference type="PIRSF" id="PIRSF004749">
    <property type="entry name" value="Pep_def"/>
    <property type="match status" value="1"/>
</dbReference>
<evidence type="ECO:0000256" key="1">
    <source>
        <dbReference type="ARBA" id="ARBA00010759"/>
    </source>
</evidence>
<gene>
    <name evidence="6" type="primary">def</name>
    <name evidence="7" type="ORF">GcLGCM259_1742</name>
</gene>
<evidence type="ECO:0000256" key="3">
    <source>
        <dbReference type="ARBA" id="ARBA00022801"/>
    </source>
</evidence>
<dbReference type="EC" id="3.5.1.88" evidence="6"/>
<evidence type="ECO:0000313" key="7">
    <source>
        <dbReference type="EMBL" id="QCY47465.1"/>
    </source>
</evidence>
<comment type="catalytic activity">
    <reaction evidence="6">
        <text>N-terminal N-formyl-L-methionyl-[peptide] + H2O = N-terminal L-methionyl-[peptide] + formate</text>
        <dbReference type="Rhea" id="RHEA:24420"/>
        <dbReference type="Rhea" id="RHEA-COMP:10639"/>
        <dbReference type="Rhea" id="RHEA-COMP:10640"/>
        <dbReference type="ChEBI" id="CHEBI:15377"/>
        <dbReference type="ChEBI" id="CHEBI:15740"/>
        <dbReference type="ChEBI" id="CHEBI:49298"/>
        <dbReference type="ChEBI" id="CHEBI:64731"/>
        <dbReference type="EC" id="3.5.1.88"/>
    </reaction>
</comment>
<dbReference type="AlphaFoldDB" id="A0A5B7WVX8"/>
<dbReference type="RefSeq" id="WP_138926401.1">
    <property type="nucleotide sequence ID" value="NZ_CP034412.1"/>
</dbReference>
<name>A0A5B7WVX8_9MICC</name>
<dbReference type="PANTHER" id="PTHR10458:SF2">
    <property type="entry name" value="PEPTIDE DEFORMYLASE, MITOCHONDRIAL"/>
    <property type="match status" value="1"/>
</dbReference>
<keyword evidence="8" id="KW-1185">Reference proteome</keyword>
<dbReference type="GO" id="GO:0046872">
    <property type="term" value="F:metal ion binding"/>
    <property type="evidence" value="ECO:0007669"/>
    <property type="project" value="UniProtKB-KW"/>
</dbReference>
<reference evidence="7 8" key="1">
    <citation type="submission" date="2018-12" db="EMBL/GenBank/DDBJ databases">
        <title>Complete Genome Sequence of Glutamicibacter creatinolyticus strain LGCM259,isolated from an abscess of a 12-year-old mare in Italy.</title>
        <authorList>
            <person name="Santos R.G."/>
            <person name="Silva A.L."/>
            <person name="Seyffert N."/>
            <person name="Castro T.L.P."/>
            <person name="Attili A.R."/>
            <person name="Rifici C."/>
            <person name="Mazzullo G."/>
            <person name="Brenig B."/>
            <person name="Venanzi F."/>
            <person name="Azevedo V."/>
        </authorList>
    </citation>
    <scope>NUCLEOTIDE SEQUENCE [LARGE SCALE GENOMIC DNA]</scope>
    <source>
        <strain evidence="7 8">LGCM 259</strain>
    </source>
</reference>
<dbReference type="PANTHER" id="PTHR10458">
    <property type="entry name" value="PEPTIDE DEFORMYLASE"/>
    <property type="match status" value="1"/>
</dbReference>
<keyword evidence="4 6" id="KW-0648">Protein biosynthesis</keyword>
<dbReference type="HAMAP" id="MF_00163">
    <property type="entry name" value="Pep_deformylase"/>
    <property type="match status" value="1"/>
</dbReference>
<comment type="function">
    <text evidence="6">Removes the formyl group from the N-terminal Met of newly synthesized proteins. Requires at least a dipeptide for an efficient rate of reaction. N-terminal L-methionine is a prerequisite for activity but the enzyme has broad specificity at other positions.</text>
</comment>
<keyword evidence="2 6" id="KW-0479">Metal-binding</keyword>
<feature type="binding site" evidence="6">
    <location>
        <position position="89"/>
    </location>
    <ligand>
        <name>Fe cation</name>
        <dbReference type="ChEBI" id="CHEBI:24875"/>
    </ligand>
</feature>
<evidence type="ECO:0000256" key="2">
    <source>
        <dbReference type="ARBA" id="ARBA00022723"/>
    </source>
</evidence>
<dbReference type="GO" id="GO:0006412">
    <property type="term" value="P:translation"/>
    <property type="evidence" value="ECO:0007669"/>
    <property type="project" value="UniProtKB-UniRule"/>
</dbReference>
<evidence type="ECO:0000313" key="8">
    <source>
        <dbReference type="Proteomes" id="UP000307000"/>
    </source>
</evidence>
<comment type="cofactor">
    <cofactor evidence="6">
        <name>Fe(2+)</name>
        <dbReference type="ChEBI" id="CHEBI:29033"/>
    </cofactor>
    <text evidence="6">Binds 1 Fe(2+) ion.</text>
</comment>
<dbReference type="CDD" id="cd00487">
    <property type="entry name" value="Pep_deformylase"/>
    <property type="match status" value="1"/>
</dbReference>
<dbReference type="Proteomes" id="UP000307000">
    <property type="component" value="Chromosome"/>
</dbReference>
<accession>A0A5B7WVX8</accession>
<dbReference type="NCBIfam" id="TIGR00079">
    <property type="entry name" value="pept_deformyl"/>
    <property type="match status" value="1"/>
</dbReference>
<keyword evidence="5 6" id="KW-0408">Iron</keyword>
<evidence type="ECO:0000256" key="4">
    <source>
        <dbReference type="ARBA" id="ARBA00022917"/>
    </source>
</evidence>
<dbReference type="Pfam" id="PF01327">
    <property type="entry name" value="Pep_deformylase"/>
    <property type="match status" value="1"/>
</dbReference>
<organism evidence="7 8">
    <name type="scientific">Glutamicibacter creatinolyticus</name>
    <dbReference type="NCBI Taxonomy" id="162496"/>
    <lineage>
        <taxon>Bacteria</taxon>
        <taxon>Bacillati</taxon>
        <taxon>Actinomycetota</taxon>
        <taxon>Actinomycetes</taxon>
        <taxon>Micrococcales</taxon>
        <taxon>Micrococcaceae</taxon>
        <taxon>Glutamicibacter</taxon>
    </lineage>
</organism>
<dbReference type="SUPFAM" id="SSF56420">
    <property type="entry name" value="Peptide deformylase"/>
    <property type="match status" value="1"/>
</dbReference>
<dbReference type="InterPro" id="IPR036821">
    <property type="entry name" value="Peptide_deformylase_sf"/>
</dbReference>
<feature type="active site" evidence="6">
    <location>
        <position position="132"/>
    </location>
</feature>
<proteinExistence type="inferred from homology"/>
<sequence>MAVLGIRIIGDPVLRTRAQEVTEFGPEVQKLVEDMDQTMENVEGAGLAAPQVGVSLRVFTYQINGQRGHIINPVLELSQDYQPDVVEGCLSIPGIAAPVPRRRHAKATGFDKYGNPITIEGEGLLARCIQHETDHLDGILFLERLSEAERKAAWKKLRASNYQNTAASTVQQRSGALGSSFGAGLGGN</sequence>
<comment type="similarity">
    <text evidence="1 6">Belongs to the polypeptide deformylase family.</text>
</comment>
<evidence type="ECO:0000256" key="6">
    <source>
        <dbReference type="HAMAP-Rule" id="MF_00163"/>
    </source>
</evidence>
<keyword evidence="3 6" id="KW-0378">Hydrolase</keyword>